<evidence type="ECO:0000256" key="3">
    <source>
        <dbReference type="ARBA" id="ARBA00022588"/>
    </source>
</evidence>
<dbReference type="Pfam" id="PF00619">
    <property type="entry name" value="CARD"/>
    <property type="match status" value="1"/>
</dbReference>
<dbReference type="GO" id="GO:0042981">
    <property type="term" value="P:regulation of apoptotic process"/>
    <property type="evidence" value="ECO:0007669"/>
    <property type="project" value="InterPro"/>
</dbReference>
<name>A0A8C7NM70_ONCMY</name>
<dbReference type="SUPFAM" id="SSF47986">
    <property type="entry name" value="DEATH domain"/>
    <property type="match status" value="1"/>
</dbReference>
<reference evidence="8" key="2">
    <citation type="submission" date="2025-08" db="UniProtKB">
        <authorList>
            <consortium name="Ensembl"/>
        </authorList>
    </citation>
    <scope>IDENTIFICATION</scope>
</reference>
<dbReference type="GeneTree" id="ENSGT00390000007091"/>
<dbReference type="GO" id="GO:0006954">
    <property type="term" value="P:inflammatory response"/>
    <property type="evidence" value="ECO:0007669"/>
    <property type="project" value="UniProtKB-KW"/>
</dbReference>
<keyword evidence="4" id="KW-0391">Immunity</keyword>
<dbReference type="InterPro" id="IPR001315">
    <property type="entry name" value="CARD"/>
</dbReference>
<evidence type="ECO:0000313" key="9">
    <source>
        <dbReference type="Proteomes" id="UP000694395"/>
    </source>
</evidence>
<sequence>MVMFTKRVLDSFYSPQKFTTVIFSFCLHRRLQCPKAGLFQCSSTGLVFLMEGKGDVVYKVTQWDRSLLGSMTPAGPLFSIDCPEQSVCKLHLPHCMCDEKDDNVSVAHVTDGNMEIVQPLKTTATHVIVNITHLSLFGLIRDVFSFLPVRSQVLLFLRPQGNRPQKRILNVILLPKNVPLCEVISHNKNFLCAICPATVILSLCYCLHLANIIFYLVFQSGQLDYDYSPNFHPTFQVFLDCMSGAEAVLKQLSEQAFVDKHMADLIQRVKMVLDVADDLLLEEMIPDELHSRLLMAGTSQEQMRLMSDALQAGGTRVKSAFYKALLNHEPRLVQDLGKIKLLWSPEAQLVEHGACNARIMGSLPMTTHM</sequence>
<evidence type="ECO:0000256" key="1">
    <source>
        <dbReference type="ARBA" id="ARBA00004514"/>
    </source>
</evidence>
<dbReference type="Ensembl" id="ENSOMYT00000010764.2">
    <property type="protein sequence ID" value="ENSOMYP00000009727.2"/>
    <property type="gene ID" value="ENSOMYG00000004857.2"/>
</dbReference>
<feature type="domain" description="CARD" evidence="6">
    <location>
        <begin position="250"/>
        <end position="340"/>
    </location>
</feature>
<dbReference type="InterPro" id="IPR033516">
    <property type="entry name" value="CARD8/ASC/NALP1_CARD"/>
</dbReference>
<gene>
    <name evidence="8" type="primary">LOC110538557</name>
</gene>
<evidence type="ECO:0000256" key="4">
    <source>
        <dbReference type="ARBA" id="ARBA00022859"/>
    </source>
</evidence>
<feature type="domain" description="FIIND" evidence="7">
    <location>
        <begin position="10"/>
        <end position="288"/>
    </location>
</feature>
<dbReference type="PROSITE" id="PS50209">
    <property type="entry name" value="CARD"/>
    <property type="match status" value="1"/>
</dbReference>
<dbReference type="Pfam" id="PF23679">
    <property type="entry name" value="UPA-FIIND"/>
    <property type="match status" value="1"/>
</dbReference>
<comment type="subcellular location">
    <subcellularLocation>
        <location evidence="1">Cytoplasm</location>
        <location evidence="1">Cytosol</location>
    </subcellularLocation>
</comment>
<keyword evidence="2" id="KW-0963">Cytoplasm</keyword>
<reference evidence="8" key="1">
    <citation type="submission" date="2020-07" db="EMBL/GenBank/DDBJ databases">
        <title>A long reads based de novo assembly of the rainbow trout Arlee double haploid line genome.</title>
        <authorList>
            <person name="Gao G."/>
            <person name="Palti Y."/>
        </authorList>
    </citation>
    <scope>NUCLEOTIDE SEQUENCE [LARGE SCALE GENOMIC DNA]</scope>
</reference>
<accession>A0A8C7NM70</accession>
<keyword evidence="3" id="KW-0399">Innate immunity</keyword>
<dbReference type="GO" id="GO:0005829">
    <property type="term" value="C:cytosol"/>
    <property type="evidence" value="ECO:0007669"/>
    <property type="project" value="UniProtKB-SubCell"/>
</dbReference>
<keyword evidence="9" id="KW-1185">Reference proteome</keyword>
<dbReference type="Gene3D" id="1.10.533.10">
    <property type="entry name" value="Death Domain, Fas"/>
    <property type="match status" value="1"/>
</dbReference>
<protein>
    <recommendedName>
        <fullName evidence="10">CARD domain-containing protein</fullName>
    </recommendedName>
</protein>
<dbReference type="AlphaFoldDB" id="A0A8C7NM70"/>
<dbReference type="InterPro" id="IPR011029">
    <property type="entry name" value="DEATH-like_dom_sf"/>
</dbReference>
<evidence type="ECO:0000313" key="8">
    <source>
        <dbReference type="Ensembl" id="ENSOMYP00000009727.2"/>
    </source>
</evidence>
<evidence type="ECO:0000259" key="6">
    <source>
        <dbReference type="PROSITE" id="PS50209"/>
    </source>
</evidence>
<dbReference type="Proteomes" id="UP000694395">
    <property type="component" value="Chromosome 12"/>
</dbReference>
<keyword evidence="5" id="KW-0395">Inflammatory response</keyword>
<evidence type="ECO:0008006" key="10">
    <source>
        <dbReference type="Google" id="ProtNLM"/>
    </source>
</evidence>
<proteinExistence type="predicted"/>
<dbReference type="Pfam" id="PF13553">
    <property type="entry name" value="FIIND"/>
    <property type="match status" value="1"/>
</dbReference>
<dbReference type="PROSITE" id="PS51830">
    <property type="entry name" value="FIIND"/>
    <property type="match status" value="1"/>
</dbReference>
<dbReference type="GO" id="GO:0045087">
    <property type="term" value="P:innate immune response"/>
    <property type="evidence" value="ECO:0007669"/>
    <property type="project" value="UniProtKB-KW"/>
</dbReference>
<dbReference type="CDD" id="cd08330">
    <property type="entry name" value="CARD_ASC_NALP1"/>
    <property type="match status" value="1"/>
</dbReference>
<reference evidence="8" key="3">
    <citation type="submission" date="2025-09" db="UniProtKB">
        <authorList>
            <consortium name="Ensembl"/>
        </authorList>
    </citation>
    <scope>IDENTIFICATION</scope>
</reference>
<dbReference type="InterPro" id="IPR025307">
    <property type="entry name" value="FIIND_dom"/>
</dbReference>
<organism evidence="8 9">
    <name type="scientific">Oncorhynchus mykiss</name>
    <name type="common">Rainbow trout</name>
    <name type="synonym">Salmo gairdneri</name>
    <dbReference type="NCBI Taxonomy" id="8022"/>
    <lineage>
        <taxon>Eukaryota</taxon>
        <taxon>Metazoa</taxon>
        <taxon>Chordata</taxon>
        <taxon>Craniata</taxon>
        <taxon>Vertebrata</taxon>
        <taxon>Euteleostomi</taxon>
        <taxon>Actinopterygii</taxon>
        <taxon>Neopterygii</taxon>
        <taxon>Teleostei</taxon>
        <taxon>Protacanthopterygii</taxon>
        <taxon>Salmoniformes</taxon>
        <taxon>Salmonidae</taxon>
        <taxon>Salmoninae</taxon>
        <taxon>Oncorhynchus</taxon>
    </lineage>
</organism>
<evidence type="ECO:0000256" key="2">
    <source>
        <dbReference type="ARBA" id="ARBA00022490"/>
    </source>
</evidence>
<evidence type="ECO:0000256" key="5">
    <source>
        <dbReference type="ARBA" id="ARBA00023198"/>
    </source>
</evidence>
<dbReference type="InterPro" id="IPR051249">
    <property type="entry name" value="NLRP_Inflammasome"/>
</dbReference>
<dbReference type="PANTHER" id="PTHR46985:SF2">
    <property type="entry name" value="APOPTOSIS-ASSOCIATED SPECK-LIKE PROTEIN CONTAINING A CARD"/>
    <property type="match status" value="1"/>
</dbReference>
<dbReference type="PANTHER" id="PTHR46985">
    <property type="entry name" value="NACHT, LRR AND PYD DOMAINS-CONTAINING PROTEIN 1"/>
    <property type="match status" value="1"/>
</dbReference>
<evidence type="ECO:0000259" key="7">
    <source>
        <dbReference type="PROSITE" id="PS51830"/>
    </source>
</evidence>